<dbReference type="InterPro" id="IPR004358">
    <property type="entry name" value="Sig_transdc_His_kin-like_C"/>
</dbReference>
<keyword evidence="4" id="KW-0472">Membrane</keyword>
<protein>
    <recommendedName>
        <fullName evidence="2">histidine kinase</fullName>
        <ecNumber evidence="2">2.7.13.3</ecNumber>
    </recommendedName>
</protein>
<comment type="catalytic activity">
    <reaction evidence="1">
        <text>ATP + protein L-histidine = ADP + protein N-phospho-L-histidine.</text>
        <dbReference type="EC" id="2.7.13.3"/>
    </reaction>
</comment>
<sequence length="203" mass="22695">MYGSDEPGDMLQHVSPLNFGDLFRRHEMQCRFKHKPPWPWLAITATVGILIIALLVDHIFHATVNRIAEVEDDYHEMMELKKRAKAAEVAKSEGKIESGKLKLEAVTFDLRAILDDLSFVNRASLRKKLAVYISDRVPDMLIGDPRRFRQIITNLIGSSIKVEDTGVGIPSEAQSRVFTPFMQVGPSISRTHGGTGIGLSITK</sequence>
<dbReference type="PANTHER" id="PTHR43719:SF73">
    <property type="entry name" value="HISTIDINE KINASE 3"/>
    <property type="match status" value="1"/>
</dbReference>
<dbReference type="Gene3D" id="3.30.565.10">
    <property type="entry name" value="Histidine kinase-like ATPase, C-terminal domain"/>
    <property type="match status" value="2"/>
</dbReference>
<comment type="caution">
    <text evidence="6">The sequence shown here is derived from an EMBL/GenBank/DDBJ whole genome shotgun (WGS) entry which is preliminary data.</text>
</comment>
<feature type="transmembrane region" description="Helical" evidence="4">
    <location>
        <begin position="38"/>
        <end position="56"/>
    </location>
</feature>
<accession>A0AAD3T0E7</accession>
<dbReference type="InterPro" id="IPR005467">
    <property type="entry name" value="His_kinase_dom"/>
</dbReference>
<dbReference type="EMBL" id="BSYO01000021">
    <property type="protein sequence ID" value="GMH20381.1"/>
    <property type="molecule type" value="Genomic_DNA"/>
</dbReference>
<evidence type="ECO:0000313" key="7">
    <source>
        <dbReference type="Proteomes" id="UP001279734"/>
    </source>
</evidence>
<dbReference type="PROSITE" id="PS50109">
    <property type="entry name" value="HIS_KIN"/>
    <property type="match status" value="1"/>
</dbReference>
<reference evidence="6" key="1">
    <citation type="submission" date="2023-05" db="EMBL/GenBank/DDBJ databases">
        <title>Nepenthes gracilis genome sequencing.</title>
        <authorList>
            <person name="Fukushima K."/>
        </authorList>
    </citation>
    <scope>NUCLEOTIDE SEQUENCE</scope>
    <source>
        <strain evidence="6">SING2019-196</strain>
    </source>
</reference>
<name>A0AAD3T0E7_NEPGR</name>
<dbReference type="EC" id="2.7.13.3" evidence="2"/>
<evidence type="ECO:0000256" key="1">
    <source>
        <dbReference type="ARBA" id="ARBA00000085"/>
    </source>
</evidence>
<keyword evidence="4" id="KW-0812">Transmembrane</keyword>
<keyword evidence="3" id="KW-0597">Phosphoprotein</keyword>
<dbReference type="InterPro" id="IPR050956">
    <property type="entry name" value="2C_system_His_kinase"/>
</dbReference>
<dbReference type="Pfam" id="PF02518">
    <property type="entry name" value="HATPase_c"/>
    <property type="match status" value="1"/>
</dbReference>
<dbReference type="Proteomes" id="UP001279734">
    <property type="component" value="Unassembled WGS sequence"/>
</dbReference>
<dbReference type="GO" id="GO:0005634">
    <property type="term" value="C:nucleus"/>
    <property type="evidence" value="ECO:0007669"/>
    <property type="project" value="TreeGrafter"/>
</dbReference>
<dbReference type="AlphaFoldDB" id="A0AAD3T0E7"/>
<evidence type="ECO:0000256" key="2">
    <source>
        <dbReference type="ARBA" id="ARBA00012438"/>
    </source>
</evidence>
<dbReference type="SUPFAM" id="SSF55874">
    <property type="entry name" value="ATPase domain of HSP90 chaperone/DNA topoisomerase II/histidine kinase"/>
    <property type="match status" value="1"/>
</dbReference>
<proteinExistence type="predicted"/>
<dbReference type="PRINTS" id="PR00344">
    <property type="entry name" value="BCTRLSENSOR"/>
</dbReference>
<dbReference type="PANTHER" id="PTHR43719">
    <property type="entry name" value="TWO-COMPONENT HISTIDINE KINASE"/>
    <property type="match status" value="1"/>
</dbReference>
<dbReference type="GO" id="GO:0004673">
    <property type="term" value="F:protein histidine kinase activity"/>
    <property type="evidence" value="ECO:0007669"/>
    <property type="project" value="UniProtKB-EC"/>
</dbReference>
<keyword evidence="7" id="KW-1185">Reference proteome</keyword>
<organism evidence="6 7">
    <name type="scientific">Nepenthes gracilis</name>
    <name type="common">Slender pitcher plant</name>
    <dbReference type="NCBI Taxonomy" id="150966"/>
    <lineage>
        <taxon>Eukaryota</taxon>
        <taxon>Viridiplantae</taxon>
        <taxon>Streptophyta</taxon>
        <taxon>Embryophyta</taxon>
        <taxon>Tracheophyta</taxon>
        <taxon>Spermatophyta</taxon>
        <taxon>Magnoliopsida</taxon>
        <taxon>eudicotyledons</taxon>
        <taxon>Gunneridae</taxon>
        <taxon>Pentapetalae</taxon>
        <taxon>Caryophyllales</taxon>
        <taxon>Nepenthaceae</taxon>
        <taxon>Nepenthes</taxon>
    </lineage>
</organism>
<evidence type="ECO:0000256" key="3">
    <source>
        <dbReference type="ARBA" id="ARBA00022553"/>
    </source>
</evidence>
<evidence type="ECO:0000256" key="4">
    <source>
        <dbReference type="SAM" id="Phobius"/>
    </source>
</evidence>
<feature type="domain" description="Histidine kinase" evidence="5">
    <location>
        <begin position="160"/>
        <end position="203"/>
    </location>
</feature>
<gene>
    <name evidence="6" type="ORF">Nepgr_022222</name>
</gene>
<evidence type="ECO:0000313" key="6">
    <source>
        <dbReference type="EMBL" id="GMH20381.1"/>
    </source>
</evidence>
<evidence type="ECO:0000259" key="5">
    <source>
        <dbReference type="PROSITE" id="PS50109"/>
    </source>
</evidence>
<keyword evidence="4" id="KW-1133">Transmembrane helix</keyword>
<dbReference type="InterPro" id="IPR036890">
    <property type="entry name" value="HATPase_C_sf"/>
</dbReference>
<dbReference type="InterPro" id="IPR003594">
    <property type="entry name" value="HATPase_dom"/>
</dbReference>